<reference evidence="10" key="1">
    <citation type="submission" date="2021-01" db="EMBL/GenBank/DDBJ databases">
        <authorList>
            <person name="Kaushik A."/>
        </authorList>
    </citation>
    <scope>NUCLEOTIDE SEQUENCE</scope>
    <source>
        <strain evidence="10">AG1-1A</strain>
    </source>
</reference>
<evidence type="ECO:0000256" key="2">
    <source>
        <dbReference type="ARBA" id="ARBA00006419"/>
    </source>
</evidence>
<dbReference type="EMBL" id="CAJMWR010004009">
    <property type="protein sequence ID" value="CAE6478873.1"/>
    <property type="molecule type" value="Genomic_DNA"/>
</dbReference>
<feature type="region of interest" description="Disordered" evidence="9">
    <location>
        <begin position="1"/>
        <end position="22"/>
    </location>
</feature>
<keyword evidence="7" id="KW-0472">Membrane</keyword>
<dbReference type="PANTHER" id="PTHR21311">
    <property type="entry name" value="CONSERVED OLIGOMERIC GOLGI COMPLEX COMPONENT 8"/>
    <property type="match status" value="1"/>
</dbReference>
<dbReference type="Proteomes" id="UP000663840">
    <property type="component" value="Unassembled WGS sequence"/>
</dbReference>
<name>A0A8H3CBW3_9AGAM</name>
<dbReference type="InterPro" id="IPR016159">
    <property type="entry name" value="Cullin_repeat-like_dom_sf"/>
</dbReference>
<proteinExistence type="inferred from homology"/>
<keyword evidence="4" id="KW-0813">Transport</keyword>
<evidence type="ECO:0000256" key="7">
    <source>
        <dbReference type="ARBA" id="ARBA00023136"/>
    </source>
</evidence>
<keyword evidence="6" id="KW-0333">Golgi apparatus</keyword>
<dbReference type="PANTHER" id="PTHR21311:SF0">
    <property type="entry name" value="CONSERVED OLIGOMERIC GOLGI COMPLEX SUBUNIT 8"/>
    <property type="match status" value="1"/>
</dbReference>
<dbReference type="SUPFAM" id="SSF74788">
    <property type="entry name" value="Cullin repeat-like"/>
    <property type="match status" value="1"/>
</dbReference>
<evidence type="ECO:0000256" key="5">
    <source>
        <dbReference type="ARBA" id="ARBA00022927"/>
    </source>
</evidence>
<comment type="similarity">
    <text evidence="2">Belongs to the COG8 family.</text>
</comment>
<dbReference type="Pfam" id="PF04124">
    <property type="entry name" value="Dor1"/>
    <property type="match status" value="1"/>
</dbReference>
<organism evidence="10 11">
    <name type="scientific">Rhizoctonia solani</name>
    <dbReference type="NCBI Taxonomy" id="456999"/>
    <lineage>
        <taxon>Eukaryota</taxon>
        <taxon>Fungi</taxon>
        <taxon>Dikarya</taxon>
        <taxon>Basidiomycota</taxon>
        <taxon>Agaricomycotina</taxon>
        <taxon>Agaricomycetes</taxon>
        <taxon>Cantharellales</taxon>
        <taxon>Ceratobasidiaceae</taxon>
        <taxon>Rhizoctonia</taxon>
    </lineage>
</organism>
<dbReference type="GO" id="GO:0006891">
    <property type="term" value="P:intra-Golgi vesicle-mediated transport"/>
    <property type="evidence" value="ECO:0007669"/>
    <property type="project" value="TreeGrafter"/>
</dbReference>
<evidence type="ECO:0000313" key="10">
    <source>
        <dbReference type="EMBL" id="CAE6478873.1"/>
    </source>
</evidence>
<dbReference type="AlphaFoldDB" id="A0A8H3CBW3"/>
<dbReference type="GO" id="GO:0015031">
    <property type="term" value="P:protein transport"/>
    <property type="evidence" value="ECO:0007669"/>
    <property type="project" value="UniProtKB-KW"/>
</dbReference>
<protein>
    <recommendedName>
        <fullName evidence="3">Conserved oligomeric Golgi complex subunit 8</fullName>
    </recommendedName>
    <alternativeName>
        <fullName evidence="8">Component of oligomeric Golgi complex 8</fullName>
    </alternativeName>
</protein>
<dbReference type="GO" id="GO:0017119">
    <property type="term" value="C:Golgi transport complex"/>
    <property type="evidence" value="ECO:0007669"/>
    <property type="project" value="InterPro"/>
</dbReference>
<comment type="subcellular location">
    <subcellularLocation>
        <location evidence="1">Golgi apparatus membrane</location>
        <topology evidence="1">Peripheral membrane protein</topology>
    </subcellularLocation>
</comment>
<comment type="caution">
    <text evidence="10">The sequence shown here is derived from an EMBL/GenBank/DDBJ whole genome shotgun (WGS) entry which is preliminary data.</text>
</comment>
<accession>A0A8H3CBW3</accession>
<evidence type="ECO:0000256" key="1">
    <source>
        <dbReference type="ARBA" id="ARBA00004395"/>
    </source>
</evidence>
<keyword evidence="5" id="KW-0653">Protein transport</keyword>
<dbReference type="InterPro" id="IPR007255">
    <property type="entry name" value="COG8"/>
</dbReference>
<evidence type="ECO:0000256" key="9">
    <source>
        <dbReference type="SAM" id="MobiDB-lite"/>
    </source>
</evidence>
<sequence length="598" mass="65255">MAAVINPAPDALESTPPLGTDNPGTLSELLSQVAGRDLSQSIAQSYLKHLSALDLQSIRLEPSALASESSQLRTELTNLCHDQHSTFLTVHSTTRDLDHSFGSLDESLGKLLTVLPDLESQCRAFAASTREIQQSRSRASLVLEQHDKLLDVLTIPQLIEMCSRNGNYAEALDLAAHAATLANRFPDIQVICDVAAEAEAGVRSIRATLLMTLREHAKLPVLAKAVGLLRRMKALGEDELALAFLTGRVANLNASLASIERDGADQLEESARYLKRYIDVFRENLHEIVTQFSTIFLERPYTDSVQTGSIPILQVHTHLLGEVAHHVIELLRSVLSFTLPHISDPSALNALLSQLSYCGSAFARIGLDFRSMLPTIFEQAVVTGVTKTLKQGSSAFSQRLQQRQKSQKLPMLWLITPEQASNPPMAPRPEAGPVNHLPPSLLSSYPPIAVLTNVHITALNQIRLLAPAHILPRLYDLFCTSIAESSSALLAYSKEVVALEKTKPRRTSIDGEDEQNRAVLAGAGLALSRTLSSFVLSGLVHGVYARPLEDWTPPKTEALVALQETEKKWEAWLDELGLLDRGTVAEAPEDEPAAPSEV</sequence>
<evidence type="ECO:0000256" key="3">
    <source>
        <dbReference type="ARBA" id="ARBA00020983"/>
    </source>
</evidence>
<dbReference type="GO" id="GO:0000139">
    <property type="term" value="C:Golgi membrane"/>
    <property type="evidence" value="ECO:0007669"/>
    <property type="project" value="UniProtKB-SubCell"/>
</dbReference>
<gene>
    <name evidence="10" type="ORF">RDB_LOCUS129096</name>
</gene>
<evidence type="ECO:0000256" key="4">
    <source>
        <dbReference type="ARBA" id="ARBA00022448"/>
    </source>
</evidence>
<evidence type="ECO:0000256" key="8">
    <source>
        <dbReference type="ARBA" id="ARBA00031347"/>
    </source>
</evidence>
<evidence type="ECO:0000256" key="6">
    <source>
        <dbReference type="ARBA" id="ARBA00023034"/>
    </source>
</evidence>
<evidence type="ECO:0000313" key="11">
    <source>
        <dbReference type="Proteomes" id="UP000663840"/>
    </source>
</evidence>